<dbReference type="InterPro" id="IPR006204">
    <property type="entry name" value="GHMP_kinase_N_dom"/>
</dbReference>
<accession>A0A1B6EMD6</accession>
<gene>
    <name evidence="9" type="ORF">g.30255</name>
    <name evidence="10" type="ORF">g.30257</name>
</gene>
<organism evidence="9">
    <name type="scientific">Cuerna arida</name>
    <dbReference type="NCBI Taxonomy" id="1464854"/>
    <lineage>
        <taxon>Eukaryota</taxon>
        <taxon>Metazoa</taxon>
        <taxon>Ecdysozoa</taxon>
        <taxon>Arthropoda</taxon>
        <taxon>Hexapoda</taxon>
        <taxon>Insecta</taxon>
        <taxon>Pterygota</taxon>
        <taxon>Neoptera</taxon>
        <taxon>Paraneoptera</taxon>
        <taxon>Hemiptera</taxon>
        <taxon>Auchenorrhyncha</taxon>
        <taxon>Membracoidea</taxon>
        <taxon>Cicadellidae</taxon>
        <taxon>Cicadellinae</taxon>
        <taxon>Proconiini</taxon>
        <taxon>Cuerna</taxon>
    </lineage>
</organism>
<evidence type="ECO:0000256" key="5">
    <source>
        <dbReference type="ARBA" id="ARBA00022840"/>
    </source>
</evidence>
<dbReference type="InterPro" id="IPR006203">
    <property type="entry name" value="GHMP_knse_ATP-bd_CS"/>
</dbReference>
<feature type="non-terminal residue" evidence="9">
    <location>
        <position position="1"/>
    </location>
</feature>
<protein>
    <recommendedName>
        <fullName evidence="11">Galactokinase</fullName>
    </recommendedName>
</protein>
<keyword evidence="2" id="KW-0808">Transferase</keyword>
<keyword evidence="5" id="KW-0067">ATP-binding</keyword>
<dbReference type="SUPFAM" id="SSF54211">
    <property type="entry name" value="Ribosomal protein S5 domain 2-like"/>
    <property type="match status" value="1"/>
</dbReference>
<dbReference type="InterPro" id="IPR019539">
    <property type="entry name" value="GalKase_N"/>
</dbReference>
<dbReference type="PIRSF" id="PIRSF000530">
    <property type="entry name" value="Galactokinase"/>
    <property type="match status" value="1"/>
</dbReference>
<dbReference type="Pfam" id="PF10509">
    <property type="entry name" value="GalKase_gal_bdg"/>
    <property type="match status" value="1"/>
</dbReference>
<dbReference type="PRINTS" id="PR00473">
    <property type="entry name" value="GALCTOKINASE"/>
</dbReference>
<comment type="similarity">
    <text evidence="1">Belongs to the GHMP kinase family. GalK subfamily.</text>
</comment>
<dbReference type="GO" id="GO:0004335">
    <property type="term" value="F:galactokinase activity"/>
    <property type="evidence" value="ECO:0007669"/>
    <property type="project" value="InterPro"/>
</dbReference>
<dbReference type="InterPro" id="IPR036554">
    <property type="entry name" value="GHMP_kinase_C_sf"/>
</dbReference>
<evidence type="ECO:0008006" key="11">
    <source>
        <dbReference type="Google" id="ProtNLM"/>
    </source>
</evidence>
<evidence type="ECO:0000259" key="7">
    <source>
        <dbReference type="Pfam" id="PF08544"/>
    </source>
</evidence>
<evidence type="ECO:0000259" key="6">
    <source>
        <dbReference type="Pfam" id="PF00288"/>
    </source>
</evidence>
<dbReference type="AlphaFoldDB" id="A0A1B6EMD6"/>
<dbReference type="EMBL" id="GECZ01030694">
    <property type="protein sequence ID" value="JAS39075.1"/>
    <property type="molecule type" value="Transcribed_RNA"/>
</dbReference>
<dbReference type="EMBL" id="GECZ01010589">
    <property type="protein sequence ID" value="JAS59180.1"/>
    <property type="molecule type" value="Transcribed_RNA"/>
</dbReference>
<evidence type="ECO:0000256" key="2">
    <source>
        <dbReference type="ARBA" id="ARBA00022679"/>
    </source>
</evidence>
<dbReference type="NCBIfam" id="TIGR00131">
    <property type="entry name" value="gal_kin"/>
    <property type="match status" value="1"/>
</dbReference>
<dbReference type="PROSITE" id="PS00106">
    <property type="entry name" value="GALACTOKINASE"/>
    <property type="match status" value="1"/>
</dbReference>
<evidence type="ECO:0000259" key="8">
    <source>
        <dbReference type="Pfam" id="PF10509"/>
    </source>
</evidence>
<evidence type="ECO:0000256" key="3">
    <source>
        <dbReference type="ARBA" id="ARBA00022741"/>
    </source>
</evidence>
<evidence type="ECO:0000313" key="9">
    <source>
        <dbReference type="EMBL" id="JAS39075.1"/>
    </source>
</evidence>
<feature type="domain" description="GHMP kinase N-terminal" evidence="6">
    <location>
        <begin position="144"/>
        <end position="227"/>
    </location>
</feature>
<reference evidence="9" key="1">
    <citation type="submission" date="2015-11" db="EMBL/GenBank/DDBJ databases">
        <title>De novo transcriptome assembly of four potential Pierce s Disease insect vectors from Arizona vineyards.</title>
        <authorList>
            <person name="Tassone E.E."/>
        </authorList>
    </citation>
    <scope>NUCLEOTIDE SEQUENCE</scope>
</reference>
<keyword evidence="4" id="KW-0418">Kinase</keyword>
<dbReference type="GO" id="GO:0005524">
    <property type="term" value="F:ATP binding"/>
    <property type="evidence" value="ECO:0007669"/>
    <property type="project" value="UniProtKB-KW"/>
</dbReference>
<dbReference type="InterPro" id="IPR014721">
    <property type="entry name" value="Ribsml_uS5_D2-typ_fold_subgr"/>
</dbReference>
<dbReference type="Pfam" id="PF00288">
    <property type="entry name" value="GHMP_kinases_N"/>
    <property type="match status" value="1"/>
</dbReference>
<dbReference type="PANTHER" id="PTHR10457:SF7">
    <property type="entry name" value="GALACTOKINASE-RELATED"/>
    <property type="match status" value="1"/>
</dbReference>
<dbReference type="Gene3D" id="1.20.1440.340">
    <property type="match status" value="1"/>
</dbReference>
<dbReference type="InterPro" id="IPR020568">
    <property type="entry name" value="Ribosomal_Su5_D2-typ_SF"/>
</dbReference>
<evidence type="ECO:0000256" key="4">
    <source>
        <dbReference type="ARBA" id="ARBA00022777"/>
    </source>
</evidence>
<dbReference type="Gene3D" id="3.30.70.3170">
    <property type="match status" value="1"/>
</dbReference>
<proteinExistence type="inferred from homology"/>
<sequence>CKSRSIDDFLPTLGMPEHQNGGDVDYSVLPPPIAGLPKEETLRHRIELLRDHFCTKFKSEPTLYLRIPGRVNLIGEHVDYCGYPVCPMALQQDILIAFRPTELHTFLTIINQDIDNYVEYSTDSRNFKFNLESTGWASYVLCGVRAIMELLSSKGQTPVSMQMAITGNIPPGSGLSSSSALVCAGVLATALANKLELSRTQLATLSAEAEHYIGTVGGGMDQAIIFLASQGCAKLIEFNPIRTREVNLPAGGVFVVAHSLVTKNKAASNDFNTRVVECRLAAQVLAKNRNIPWEKCQRLADFQTAAGMKLDEVIKLVIEVLHEAPYSKTEICKILEVSEEQLNDLTLTPNTEHVEEFKLFQRAMHVFQEAERVAQFTSSCGGDGTLAFLGQLMSQSHSSLRDLYQCSHPQLDRLVSVATAAGALGARLTGAGWGGCIVALTTEDNVDKFITTVKDQFYANNPDAVGQNIKNLIFATQPGQGVQIFSPHADFIVN</sequence>
<evidence type="ECO:0000313" key="10">
    <source>
        <dbReference type="EMBL" id="JAS59180.1"/>
    </source>
</evidence>
<dbReference type="GO" id="GO:0006012">
    <property type="term" value="P:galactose metabolic process"/>
    <property type="evidence" value="ECO:0007669"/>
    <property type="project" value="InterPro"/>
</dbReference>
<dbReference type="Gene3D" id="3.30.230.10">
    <property type="match status" value="1"/>
</dbReference>
<dbReference type="SUPFAM" id="SSF55060">
    <property type="entry name" value="GHMP Kinase, C-terminal domain"/>
    <property type="match status" value="1"/>
</dbReference>
<evidence type="ECO:0000256" key="1">
    <source>
        <dbReference type="ARBA" id="ARBA00006566"/>
    </source>
</evidence>
<dbReference type="PROSITE" id="PS00627">
    <property type="entry name" value="GHMP_KINASES_ATP"/>
    <property type="match status" value="1"/>
</dbReference>
<name>A0A1B6EMD6_9HEMI</name>
<dbReference type="GO" id="GO:0005829">
    <property type="term" value="C:cytosol"/>
    <property type="evidence" value="ECO:0007669"/>
    <property type="project" value="TreeGrafter"/>
</dbReference>
<dbReference type="Pfam" id="PF08544">
    <property type="entry name" value="GHMP_kinases_C"/>
    <property type="match status" value="1"/>
</dbReference>
<keyword evidence="3" id="KW-0547">Nucleotide-binding</keyword>
<dbReference type="InterPro" id="IPR019741">
    <property type="entry name" value="Galactokinase_CS"/>
</dbReference>
<dbReference type="InterPro" id="IPR000705">
    <property type="entry name" value="Galactokinase"/>
</dbReference>
<feature type="domain" description="GHMP kinase C-terminal" evidence="7">
    <location>
        <begin position="389"/>
        <end position="458"/>
    </location>
</feature>
<feature type="domain" description="Galactokinase N-terminal" evidence="8">
    <location>
        <begin position="52"/>
        <end position="100"/>
    </location>
</feature>
<dbReference type="PANTHER" id="PTHR10457">
    <property type="entry name" value="MEVALONATE KINASE/GALACTOKINASE"/>
    <property type="match status" value="1"/>
</dbReference>
<dbReference type="InterPro" id="IPR013750">
    <property type="entry name" value="GHMP_kinase_C_dom"/>
</dbReference>
<dbReference type="PRINTS" id="PR00959">
    <property type="entry name" value="MEVGALKINASE"/>
</dbReference>
<dbReference type="InterPro" id="IPR006206">
    <property type="entry name" value="Mevalonate/galactokinase"/>
</dbReference>